<organism evidence="1 2">
    <name type="scientific">Oopsacas minuta</name>
    <dbReference type="NCBI Taxonomy" id="111878"/>
    <lineage>
        <taxon>Eukaryota</taxon>
        <taxon>Metazoa</taxon>
        <taxon>Porifera</taxon>
        <taxon>Hexactinellida</taxon>
        <taxon>Hexasterophora</taxon>
        <taxon>Lyssacinosida</taxon>
        <taxon>Leucopsacidae</taxon>
        <taxon>Oopsacas</taxon>
    </lineage>
</organism>
<name>A0AAV7JQN8_9METZ</name>
<evidence type="ECO:0000313" key="2">
    <source>
        <dbReference type="Proteomes" id="UP001165289"/>
    </source>
</evidence>
<dbReference type="Proteomes" id="UP001165289">
    <property type="component" value="Unassembled WGS sequence"/>
</dbReference>
<sequence length="110" mass="12659">MVWEMMGFQALSDLHFLPSKQTVSADYYLKEILEKTCVNALNRKRKKGDLLTRKMLPNMSFILSNKTELLNLQPREPKIGEGQSKIFLGKGEFPRPKSNRKCMRNTPGSI</sequence>
<accession>A0AAV7JQN8</accession>
<evidence type="ECO:0000313" key="1">
    <source>
        <dbReference type="EMBL" id="KAI6651201.1"/>
    </source>
</evidence>
<proteinExistence type="predicted"/>
<reference evidence="1 2" key="1">
    <citation type="journal article" date="2023" name="BMC Biol.">
        <title>The compact genome of the sponge Oopsacas minuta (Hexactinellida) is lacking key metazoan core genes.</title>
        <authorList>
            <person name="Santini S."/>
            <person name="Schenkelaars Q."/>
            <person name="Jourda C."/>
            <person name="Duchesne M."/>
            <person name="Belahbib H."/>
            <person name="Rocher C."/>
            <person name="Selva M."/>
            <person name="Riesgo A."/>
            <person name="Vervoort M."/>
            <person name="Leys S.P."/>
            <person name="Kodjabachian L."/>
            <person name="Le Bivic A."/>
            <person name="Borchiellini C."/>
            <person name="Claverie J.M."/>
            <person name="Renard E."/>
        </authorList>
    </citation>
    <scope>NUCLEOTIDE SEQUENCE [LARGE SCALE GENOMIC DNA]</scope>
    <source>
        <strain evidence="1">SPO-2</strain>
    </source>
</reference>
<dbReference type="EMBL" id="JAKMXF010000306">
    <property type="protein sequence ID" value="KAI6651201.1"/>
    <property type="molecule type" value="Genomic_DNA"/>
</dbReference>
<gene>
    <name evidence="1" type="ORF">LOD99_5348</name>
</gene>
<protein>
    <submittedName>
        <fullName evidence="1">Uncharacterized protein</fullName>
    </submittedName>
</protein>
<dbReference type="AlphaFoldDB" id="A0AAV7JQN8"/>
<comment type="caution">
    <text evidence="1">The sequence shown here is derived from an EMBL/GenBank/DDBJ whole genome shotgun (WGS) entry which is preliminary data.</text>
</comment>
<keyword evidence="2" id="KW-1185">Reference proteome</keyword>